<feature type="compositionally biased region" description="Low complexity" evidence="1">
    <location>
        <begin position="13"/>
        <end position="22"/>
    </location>
</feature>
<dbReference type="GO" id="GO:0004519">
    <property type="term" value="F:endonuclease activity"/>
    <property type="evidence" value="ECO:0007669"/>
    <property type="project" value="UniProtKB-KW"/>
</dbReference>
<dbReference type="InterPro" id="IPR007560">
    <property type="entry name" value="Restrct_endonuc_IV_Mrr"/>
</dbReference>
<sequence>MSRRSGGLIGAWAEAQRQQQRQAEARRTAVVRDRQRAEREQRAYERDMARMHREQRAEYRRRREADVLRRTQELDARVAELEGLLAAGCGAPAFRVSALRRDESVEPFSPGPLGRPVAMPDPALYQAQGGWTASGRAQAEREARARYERDWYAAQAAESRRAEQLREYRRQYDEWAAATVRQAREHNAGLAGLAEAMRRGEPETVVEFFSAALYASSAWPEGFPREVSAAYDRGVRQLVLDWALPGFDVVPEAKGVRYLVGTDQEKPVPRPVTQRRALYRDVVAQCVLLALREVFVADEAGALGSVALNGFVDDRDPATGRPARVVLATVAVEREVFEGLHLELVDAVECLTVALRGQLSARPDQRVAVRPVRSPDRVGSGVASHGGGEEPDLLAMDPVEFEGLVAELFRARGLQAVTTQRSNDGGVDVDAVDPDPISGGSIIVQVKRYRNTVPPSAVRDLYGTVQGAGANKGVLVTTSGFGPGSYAFANGKPLTLVSGPELVDLLHRHGLRGRLGTTSSATGPATGTGPGARAGARAGTGTGAGTAAGSDPGPEASHASVDDDTADFNVLGMDWSGSVALDVCALVCTGPRVISDDHFVFFNNPGTPDGSVRMMRAFSGDRAAVRVEFDGLPERADRLVLVAAVDPEVNPDADLSGFTDAGIRLRDASGVELDRLTVSDGRAGETALVLGSFRRRAGGDWDFVLGGKGYPGGLAALVGDFGIEVA</sequence>
<protein>
    <submittedName>
        <fullName evidence="4">Restriction endonuclease</fullName>
        <ecNumber evidence="4">3.1.21.-</ecNumber>
    </submittedName>
</protein>
<feature type="region of interest" description="Disordered" evidence="1">
    <location>
        <begin position="366"/>
        <end position="393"/>
    </location>
</feature>
<dbReference type="InterPro" id="IPR011335">
    <property type="entry name" value="Restrct_endonuc-II-like"/>
</dbReference>
<feature type="region of interest" description="Disordered" evidence="1">
    <location>
        <begin position="514"/>
        <end position="561"/>
    </location>
</feature>
<dbReference type="Gene3D" id="3.40.1350.10">
    <property type="match status" value="1"/>
</dbReference>
<gene>
    <name evidence="4" type="ORF">ABZ508_30270</name>
</gene>
<dbReference type="Gene3D" id="2.60.60.30">
    <property type="entry name" value="sav2460 like domains"/>
    <property type="match status" value="1"/>
</dbReference>
<feature type="compositionally biased region" description="Gly residues" evidence="1">
    <location>
        <begin position="526"/>
        <end position="546"/>
    </location>
</feature>
<dbReference type="CDD" id="cd06974">
    <property type="entry name" value="TerD_like"/>
    <property type="match status" value="1"/>
</dbReference>
<dbReference type="Proteomes" id="UP001550378">
    <property type="component" value="Unassembled WGS sequence"/>
</dbReference>
<feature type="domain" description="TerD" evidence="2">
    <location>
        <begin position="577"/>
        <end position="721"/>
    </location>
</feature>
<evidence type="ECO:0000259" key="3">
    <source>
        <dbReference type="Pfam" id="PF04471"/>
    </source>
</evidence>
<feature type="compositionally biased region" description="Basic and acidic residues" evidence="1">
    <location>
        <begin position="23"/>
        <end position="42"/>
    </location>
</feature>
<dbReference type="Pfam" id="PF04471">
    <property type="entry name" value="Mrr_cat"/>
    <property type="match status" value="1"/>
</dbReference>
<feature type="region of interest" description="Disordered" evidence="1">
    <location>
        <begin position="1"/>
        <end position="42"/>
    </location>
</feature>
<dbReference type="PANTHER" id="PTHR30015:SF7">
    <property type="entry name" value="TYPE IV METHYL-DIRECTED RESTRICTION ENZYME ECOKMRR"/>
    <property type="match status" value="1"/>
</dbReference>
<keyword evidence="5" id="KW-1185">Reference proteome</keyword>
<keyword evidence="4" id="KW-0540">Nuclease</keyword>
<dbReference type="InterPro" id="IPR052906">
    <property type="entry name" value="Type_IV_Methyl-Rstrct_Enzyme"/>
</dbReference>
<feature type="compositionally biased region" description="Low complexity" evidence="1">
    <location>
        <begin position="514"/>
        <end position="525"/>
    </location>
</feature>
<comment type="caution">
    <text evidence="4">The sequence shown here is derived from an EMBL/GenBank/DDBJ whole genome shotgun (WGS) entry which is preliminary data.</text>
</comment>
<dbReference type="InterPro" id="IPR003325">
    <property type="entry name" value="TerD"/>
</dbReference>
<reference evidence="4 5" key="1">
    <citation type="submission" date="2024-06" db="EMBL/GenBank/DDBJ databases">
        <title>The Natural Products Discovery Center: Release of the First 8490 Sequenced Strains for Exploring Actinobacteria Biosynthetic Diversity.</title>
        <authorList>
            <person name="Kalkreuter E."/>
            <person name="Kautsar S.A."/>
            <person name="Yang D."/>
            <person name="Bader C.D."/>
            <person name="Teijaro C.N."/>
            <person name="Fluegel L."/>
            <person name="Davis C.M."/>
            <person name="Simpson J.R."/>
            <person name="Lauterbach L."/>
            <person name="Steele A.D."/>
            <person name="Gui C."/>
            <person name="Meng S."/>
            <person name="Li G."/>
            <person name="Viehrig K."/>
            <person name="Ye F."/>
            <person name="Su P."/>
            <person name="Kiefer A.F."/>
            <person name="Nichols A."/>
            <person name="Cepeda A.J."/>
            <person name="Yan W."/>
            <person name="Fan B."/>
            <person name="Jiang Y."/>
            <person name="Adhikari A."/>
            <person name="Zheng C.-J."/>
            <person name="Schuster L."/>
            <person name="Cowan T.M."/>
            <person name="Smanski M.J."/>
            <person name="Chevrette M.G."/>
            <person name="De Carvalho L.P.S."/>
            <person name="Shen B."/>
        </authorList>
    </citation>
    <scope>NUCLEOTIDE SEQUENCE [LARGE SCALE GENOMIC DNA]</scope>
    <source>
        <strain evidence="4 5">NPDC006337</strain>
    </source>
</reference>
<keyword evidence="4" id="KW-0378">Hydrolase</keyword>
<feature type="domain" description="Restriction endonuclease type IV Mrr" evidence="3">
    <location>
        <begin position="394"/>
        <end position="506"/>
    </location>
</feature>
<dbReference type="InterPro" id="IPR011856">
    <property type="entry name" value="tRNA_endonuc-like_dom_sf"/>
</dbReference>
<evidence type="ECO:0000256" key="1">
    <source>
        <dbReference type="SAM" id="MobiDB-lite"/>
    </source>
</evidence>
<dbReference type="PANTHER" id="PTHR30015">
    <property type="entry name" value="MRR RESTRICTION SYSTEM PROTEIN"/>
    <property type="match status" value="1"/>
</dbReference>
<evidence type="ECO:0000313" key="4">
    <source>
        <dbReference type="EMBL" id="MEU0711654.1"/>
    </source>
</evidence>
<evidence type="ECO:0000259" key="2">
    <source>
        <dbReference type="Pfam" id="PF02342"/>
    </source>
</evidence>
<dbReference type="RefSeq" id="WP_359654686.1">
    <property type="nucleotide sequence ID" value="NZ_JBEXZP010000056.1"/>
</dbReference>
<dbReference type="EMBL" id="JBEXZR010000039">
    <property type="protein sequence ID" value="MEU0711654.1"/>
    <property type="molecule type" value="Genomic_DNA"/>
</dbReference>
<accession>A0ABV2WE71</accession>
<proteinExistence type="predicted"/>
<dbReference type="SUPFAM" id="SSF52980">
    <property type="entry name" value="Restriction endonuclease-like"/>
    <property type="match status" value="1"/>
</dbReference>
<dbReference type="EC" id="3.1.21.-" evidence="4"/>
<keyword evidence="4" id="KW-0255">Endonuclease</keyword>
<dbReference type="Pfam" id="PF02342">
    <property type="entry name" value="TerD"/>
    <property type="match status" value="1"/>
</dbReference>
<organism evidence="4 5">
    <name type="scientific">Streptomyces lavendulocolor</name>
    <dbReference type="NCBI Taxonomy" id="67316"/>
    <lineage>
        <taxon>Bacteria</taxon>
        <taxon>Bacillati</taxon>
        <taxon>Actinomycetota</taxon>
        <taxon>Actinomycetes</taxon>
        <taxon>Kitasatosporales</taxon>
        <taxon>Streptomycetaceae</taxon>
        <taxon>Streptomyces</taxon>
    </lineage>
</organism>
<name>A0ABV2WE71_9ACTN</name>
<evidence type="ECO:0000313" key="5">
    <source>
        <dbReference type="Proteomes" id="UP001550378"/>
    </source>
</evidence>
<dbReference type="GO" id="GO:0016787">
    <property type="term" value="F:hydrolase activity"/>
    <property type="evidence" value="ECO:0007669"/>
    <property type="project" value="UniProtKB-KW"/>
</dbReference>